<dbReference type="EC" id="1.1.1.-" evidence="3"/>
<dbReference type="PANTHER" id="PTHR24321:SF8">
    <property type="entry name" value="ESTRADIOL 17-BETA-DEHYDROGENASE 8-RELATED"/>
    <property type="match status" value="1"/>
</dbReference>
<evidence type="ECO:0000313" key="3">
    <source>
        <dbReference type="EMBL" id="MFC4024013.1"/>
    </source>
</evidence>
<organism evidence="3 4">
    <name type="scientific">Oceanobacillus longus</name>
    <dbReference type="NCBI Taxonomy" id="930120"/>
    <lineage>
        <taxon>Bacteria</taxon>
        <taxon>Bacillati</taxon>
        <taxon>Bacillota</taxon>
        <taxon>Bacilli</taxon>
        <taxon>Bacillales</taxon>
        <taxon>Bacillaceae</taxon>
        <taxon>Oceanobacillus</taxon>
    </lineage>
</organism>
<name>A0ABV8GZ24_9BACI</name>
<comment type="caution">
    <text evidence="3">The sequence shown here is derived from an EMBL/GenBank/DDBJ whole genome shotgun (WGS) entry which is preliminary data.</text>
</comment>
<protein>
    <submittedName>
        <fullName evidence="3">SDR family NAD(P)-dependent oxidoreductase</fullName>
        <ecNumber evidence="3">1.1.1.-</ecNumber>
    </submittedName>
</protein>
<dbReference type="InterPro" id="IPR002347">
    <property type="entry name" value="SDR_fam"/>
</dbReference>
<evidence type="ECO:0000313" key="4">
    <source>
        <dbReference type="Proteomes" id="UP001595772"/>
    </source>
</evidence>
<reference evidence="4" key="1">
    <citation type="journal article" date="2019" name="Int. J. Syst. Evol. Microbiol.">
        <title>The Global Catalogue of Microorganisms (GCM) 10K type strain sequencing project: providing services to taxonomists for standard genome sequencing and annotation.</title>
        <authorList>
            <consortium name="The Broad Institute Genomics Platform"/>
            <consortium name="The Broad Institute Genome Sequencing Center for Infectious Disease"/>
            <person name="Wu L."/>
            <person name="Ma J."/>
        </authorList>
    </citation>
    <scope>NUCLEOTIDE SEQUENCE [LARGE SCALE GENOMIC DNA]</scope>
    <source>
        <strain evidence="4">IBRC-M 10703</strain>
    </source>
</reference>
<dbReference type="PROSITE" id="PS00061">
    <property type="entry name" value="ADH_SHORT"/>
    <property type="match status" value="1"/>
</dbReference>
<sequence length="257" mass="28176">MGKFKEKVAIVTGAASGIGYSITERFINEGGTVIGGDINEENLEELREKFGQSFIGIKADVTKEKDHKILVSEATERFGQLDYALNVAGGSKAGTILDQSEEDWKFTIDLVFHSVFLGIKHQGLQMKEQKHGVIINISSLNAHVPMYAGGAYASGKAAVEMLTKNAALELTRYNIRVNAILPGLVDTPLTKSFNKRPDIKDAFMERIPMERPARSKEIAAPSLFLLTDDASYINGTSLVVDGGWEVTGYPDMSKFRE</sequence>
<keyword evidence="4" id="KW-1185">Reference proteome</keyword>
<dbReference type="Pfam" id="PF13561">
    <property type="entry name" value="adh_short_C2"/>
    <property type="match status" value="1"/>
</dbReference>
<comment type="similarity">
    <text evidence="1">Belongs to the short-chain dehydrogenases/reductases (SDR) family.</text>
</comment>
<dbReference type="InterPro" id="IPR036291">
    <property type="entry name" value="NAD(P)-bd_dom_sf"/>
</dbReference>
<proteinExistence type="inferred from homology"/>
<dbReference type="EMBL" id="JBHSAO010000006">
    <property type="protein sequence ID" value="MFC4024013.1"/>
    <property type="molecule type" value="Genomic_DNA"/>
</dbReference>
<dbReference type="PANTHER" id="PTHR24321">
    <property type="entry name" value="DEHYDROGENASES, SHORT CHAIN"/>
    <property type="match status" value="1"/>
</dbReference>
<accession>A0ABV8GZ24</accession>
<dbReference type="RefSeq" id="WP_379496506.1">
    <property type="nucleotide sequence ID" value="NZ_JBHSAO010000006.1"/>
</dbReference>
<dbReference type="GO" id="GO:0016491">
    <property type="term" value="F:oxidoreductase activity"/>
    <property type="evidence" value="ECO:0007669"/>
    <property type="project" value="UniProtKB-KW"/>
</dbReference>
<dbReference type="CDD" id="cd05233">
    <property type="entry name" value="SDR_c"/>
    <property type="match status" value="1"/>
</dbReference>
<keyword evidence="2 3" id="KW-0560">Oxidoreductase</keyword>
<evidence type="ECO:0000256" key="1">
    <source>
        <dbReference type="ARBA" id="ARBA00006484"/>
    </source>
</evidence>
<dbReference type="SUPFAM" id="SSF51735">
    <property type="entry name" value="NAD(P)-binding Rossmann-fold domains"/>
    <property type="match status" value="1"/>
</dbReference>
<dbReference type="Gene3D" id="3.40.50.720">
    <property type="entry name" value="NAD(P)-binding Rossmann-like Domain"/>
    <property type="match status" value="1"/>
</dbReference>
<dbReference type="Proteomes" id="UP001595772">
    <property type="component" value="Unassembled WGS sequence"/>
</dbReference>
<dbReference type="InterPro" id="IPR020904">
    <property type="entry name" value="Sc_DH/Rdtase_CS"/>
</dbReference>
<dbReference type="PRINTS" id="PR00080">
    <property type="entry name" value="SDRFAMILY"/>
</dbReference>
<evidence type="ECO:0000256" key="2">
    <source>
        <dbReference type="ARBA" id="ARBA00023002"/>
    </source>
</evidence>
<dbReference type="PRINTS" id="PR00081">
    <property type="entry name" value="GDHRDH"/>
</dbReference>
<gene>
    <name evidence="3" type="ORF">ACFOUV_09420</name>
</gene>